<dbReference type="EMBL" id="LJIJ01000048">
    <property type="protein sequence ID" value="ODN04296.1"/>
    <property type="molecule type" value="Genomic_DNA"/>
</dbReference>
<gene>
    <name evidence="10" type="ORF">Ocin01_02394</name>
</gene>
<feature type="coiled-coil region" evidence="7">
    <location>
        <begin position="90"/>
        <end position="117"/>
    </location>
</feature>
<keyword evidence="11" id="KW-1185">Reference proteome</keyword>
<dbReference type="InterPro" id="IPR036236">
    <property type="entry name" value="Znf_C2H2_sf"/>
</dbReference>
<evidence type="ECO:0000256" key="1">
    <source>
        <dbReference type="ARBA" id="ARBA00022723"/>
    </source>
</evidence>
<dbReference type="SMART" id="SM00355">
    <property type="entry name" value="ZnF_C2H2"/>
    <property type="match status" value="9"/>
</dbReference>
<feature type="compositionally biased region" description="Acidic residues" evidence="8">
    <location>
        <begin position="396"/>
        <end position="439"/>
    </location>
</feature>
<evidence type="ECO:0000256" key="6">
    <source>
        <dbReference type="PROSITE-ProRule" id="PRU00042"/>
    </source>
</evidence>
<keyword evidence="5" id="KW-0539">Nucleus</keyword>
<dbReference type="AlphaFoldDB" id="A0A1D2NH54"/>
<dbReference type="Proteomes" id="UP000094527">
    <property type="component" value="Unassembled WGS sequence"/>
</dbReference>
<feature type="compositionally biased region" description="Basic residues" evidence="8">
    <location>
        <begin position="449"/>
        <end position="458"/>
    </location>
</feature>
<evidence type="ECO:0000256" key="3">
    <source>
        <dbReference type="ARBA" id="ARBA00022771"/>
    </source>
</evidence>
<evidence type="ECO:0000256" key="5">
    <source>
        <dbReference type="ARBA" id="ARBA00023242"/>
    </source>
</evidence>
<dbReference type="OMA" id="EEDMGTH"/>
<feature type="region of interest" description="Disordered" evidence="8">
    <location>
        <begin position="393"/>
        <end position="458"/>
    </location>
</feature>
<evidence type="ECO:0000259" key="9">
    <source>
        <dbReference type="PROSITE" id="PS50157"/>
    </source>
</evidence>
<evidence type="ECO:0000256" key="4">
    <source>
        <dbReference type="ARBA" id="ARBA00022833"/>
    </source>
</evidence>
<evidence type="ECO:0000256" key="7">
    <source>
        <dbReference type="SAM" id="Coils"/>
    </source>
</evidence>
<sequence>MAQNLPTGDLCIVCNSGDLLKGKYRRNLIKESRKCTRKQRQRLEEEVLIFPQLRALFVLKSIFKHPMKNARELLRRMGNPSEWFEICDSCSNRIDKAMEVQKKLKKLEERFKKIKKGLHETLYNSHLQALHLVNEKVGRPNRRSSFRTEIRKMIPSIYEEHVLAATTAEESFKSNDQTAPEVKTEVISTFETDLMDTGDESYFDLEHVAESSRDEQSGSEDVAHVNYSGWNSLIQTDITNAETVTNSENQQLPLNITNRDVRVKTGIPHISSSVKAISRSSCNPPPKKKKVLPTRDLSVRSQRTKVVKKKLPPKQKRKRKPYYYAPITEVVKKPDKPFPSESQKFLTSELVGKKLAEVETSTNPKDDCELEDTLNLPGRQLLRKRKPVKRSKILLDEDDEDSSNDDESDEDFTIEEGQMNEDVEEEEEYGDEDDEEDSDYVGNVDDLKRPRKSEKIRKRQNIARLKSSVQRAKNLIRNPPESTNVVRSINLSLSRWKRLLDCAHELLDMTLITYPPKTDEEKRKIPERFAESEIGTVRNEHGEKPFKTHWSCNKCSRKFSDARKVLEHLKLHDAGQILMLSCPICKTFTSSSQKKLDRHVAFHQKNVPNPACEICGKSYTTFPNYKHHMEVEHGIKFNYFDKNLTVCEICSDTFNGDRNLKFHQVVNHGHVDEEGLFPICSQCHKPFKSAQCLEMHIQRDHVKAKNFFCDQCGAGYALDCQLKNHIASVHTEATPVTCHVCGFVVSNKRFIKKHMKKQHPEALKMSTDEVEAYVKKLNEEKPHKCKLCDNRFAFSVFLYHHYRKEHEEVTDKYKCSVCGKGYSRACSVKRHYETVHEKKTVICQYCNKEIPISSLYQHQSQTKLCGAKRKAELEAKSSSTVVVKQSTPSSSITAESEINAPFFYPFRDNHQQFENLNQSTGMLHGWSEPSIKFEYGPRFIPPD</sequence>
<dbReference type="Gene3D" id="3.30.160.60">
    <property type="entry name" value="Classic Zinc Finger"/>
    <property type="match status" value="5"/>
</dbReference>
<dbReference type="SUPFAM" id="SSF57667">
    <property type="entry name" value="beta-beta-alpha zinc fingers"/>
    <property type="match status" value="4"/>
</dbReference>
<dbReference type="InterPro" id="IPR013087">
    <property type="entry name" value="Znf_C2H2_type"/>
</dbReference>
<dbReference type="GO" id="GO:0001228">
    <property type="term" value="F:DNA-binding transcription activator activity, RNA polymerase II-specific"/>
    <property type="evidence" value="ECO:0007669"/>
    <property type="project" value="TreeGrafter"/>
</dbReference>
<feature type="domain" description="C2H2-type" evidence="9">
    <location>
        <begin position="550"/>
        <end position="577"/>
    </location>
</feature>
<dbReference type="Pfam" id="PF00096">
    <property type="entry name" value="zf-C2H2"/>
    <property type="match status" value="2"/>
</dbReference>
<keyword evidence="1" id="KW-0479">Metal-binding</keyword>
<dbReference type="GO" id="GO:0005634">
    <property type="term" value="C:nucleus"/>
    <property type="evidence" value="ECO:0007669"/>
    <property type="project" value="TreeGrafter"/>
</dbReference>
<dbReference type="PANTHER" id="PTHR24393:SF34">
    <property type="entry name" value="PR_SET DOMAIN 13"/>
    <property type="match status" value="1"/>
</dbReference>
<evidence type="ECO:0000256" key="2">
    <source>
        <dbReference type="ARBA" id="ARBA00022737"/>
    </source>
</evidence>
<comment type="caution">
    <text evidence="10">The sequence shown here is derived from an EMBL/GenBank/DDBJ whole genome shotgun (WGS) entry which is preliminary data.</text>
</comment>
<keyword evidence="7" id="KW-0175">Coiled coil</keyword>
<keyword evidence="2" id="KW-0677">Repeat</keyword>
<organism evidence="10 11">
    <name type="scientific">Orchesella cincta</name>
    <name type="common">Springtail</name>
    <name type="synonym">Podura cincta</name>
    <dbReference type="NCBI Taxonomy" id="48709"/>
    <lineage>
        <taxon>Eukaryota</taxon>
        <taxon>Metazoa</taxon>
        <taxon>Ecdysozoa</taxon>
        <taxon>Arthropoda</taxon>
        <taxon>Hexapoda</taxon>
        <taxon>Collembola</taxon>
        <taxon>Entomobryomorpha</taxon>
        <taxon>Entomobryoidea</taxon>
        <taxon>Orchesellidae</taxon>
        <taxon>Orchesellinae</taxon>
        <taxon>Orchesella</taxon>
    </lineage>
</organism>
<reference evidence="10 11" key="1">
    <citation type="journal article" date="2016" name="Genome Biol. Evol.">
        <title>Gene Family Evolution Reflects Adaptation to Soil Environmental Stressors in the Genome of the Collembolan Orchesella cincta.</title>
        <authorList>
            <person name="Faddeeva-Vakhrusheva A."/>
            <person name="Derks M.F."/>
            <person name="Anvar S.Y."/>
            <person name="Agamennone V."/>
            <person name="Suring W."/>
            <person name="Smit S."/>
            <person name="van Straalen N.M."/>
            <person name="Roelofs D."/>
        </authorList>
    </citation>
    <scope>NUCLEOTIDE SEQUENCE [LARGE SCALE GENOMIC DNA]</scope>
    <source>
        <tissue evidence="10">Mixed pool</tissue>
    </source>
</reference>
<dbReference type="PROSITE" id="PS50157">
    <property type="entry name" value="ZINC_FINGER_C2H2_2"/>
    <property type="match status" value="4"/>
</dbReference>
<dbReference type="PROSITE" id="PS00028">
    <property type="entry name" value="ZINC_FINGER_C2H2_1"/>
    <property type="match status" value="7"/>
</dbReference>
<name>A0A1D2NH54_ORCCI</name>
<evidence type="ECO:0000313" key="11">
    <source>
        <dbReference type="Proteomes" id="UP000094527"/>
    </source>
</evidence>
<feature type="domain" description="C2H2-type" evidence="9">
    <location>
        <begin position="678"/>
        <end position="706"/>
    </location>
</feature>
<keyword evidence="3 6" id="KW-0863">Zinc-finger</keyword>
<dbReference type="GO" id="GO:0008270">
    <property type="term" value="F:zinc ion binding"/>
    <property type="evidence" value="ECO:0007669"/>
    <property type="project" value="UniProtKB-KW"/>
</dbReference>
<keyword evidence="4" id="KW-0862">Zinc</keyword>
<evidence type="ECO:0000256" key="8">
    <source>
        <dbReference type="SAM" id="MobiDB-lite"/>
    </source>
</evidence>
<evidence type="ECO:0000313" key="10">
    <source>
        <dbReference type="EMBL" id="ODN04296.1"/>
    </source>
</evidence>
<accession>A0A1D2NH54</accession>
<dbReference type="PANTHER" id="PTHR24393">
    <property type="entry name" value="ZINC FINGER PROTEIN"/>
    <property type="match status" value="1"/>
</dbReference>
<protein>
    <submittedName>
        <fullName evidence="10">Putative zinc finger protein</fullName>
    </submittedName>
</protein>
<feature type="domain" description="C2H2-type" evidence="9">
    <location>
        <begin position="707"/>
        <end position="735"/>
    </location>
</feature>
<dbReference type="STRING" id="48709.A0A1D2NH54"/>
<feature type="domain" description="C2H2-type" evidence="9">
    <location>
        <begin position="813"/>
        <end position="841"/>
    </location>
</feature>
<feature type="region of interest" description="Disordered" evidence="8">
    <location>
        <begin position="274"/>
        <end position="294"/>
    </location>
</feature>
<proteinExistence type="predicted"/>
<dbReference type="GO" id="GO:0000978">
    <property type="term" value="F:RNA polymerase II cis-regulatory region sequence-specific DNA binding"/>
    <property type="evidence" value="ECO:0007669"/>
    <property type="project" value="TreeGrafter"/>
</dbReference>
<dbReference type="OrthoDB" id="8117402at2759"/>